<dbReference type="OMA" id="FAKRGNT"/>
<dbReference type="eggNOG" id="KOG3017">
    <property type="taxonomic scope" value="Eukaryota"/>
</dbReference>
<dbReference type="PRINTS" id="PR00837">
    <property type="entry name" value="V5TPXLIKE"/>
</dbReference>
<dbReference type="InParanoid" id="E9DT93"/>
<dbReference type="HOGENOM" id="CLU_035730_6_3_1"/>
<feature type="domain" description="SCP" evidence="1">
    <location>
        <begin position="30"/>
        <end position="158"/>
    </location>
</feature>
<gene>
    <name evidence="2" type="ORF">MAC_00975</name>
</gene>
<dbReference type="PANTHER" id="PTHR10334">
    <property type="entry name" value="CYSTEINE-RICH SECRETORY PROTEIN-RELATED"/>
    <property type="match status" value="1"/>
</dbReference>
<dbReference type="OrthoDB" id="337038at2759"/>
<dbReference type="GeneID" id="19245286"/>
<keyword evidence="3" id="KW-1185">Reference proteome</keyword>
<evidence type="ECO:0000313" key="3">
    <source>
        <dbReference type="Proteomes" id="UP000002499"/>
    </source>
</evidence>
<dbReference type="SUPFAM" id="SSF55797">
    <property type="entry name" value="PR-1-like"/>
    <property type="match status" value="1"/>
</dbReference>
<name>E9DT93_METAQ</name>
<evidence type="ECO:0000259" key="1">
    <source>
        <dbReference type="SMART" id="SM00198"/>
    </source>
</evidence>
<dbReference type="STRING" id="655827.E9DT93"/>
<dbReference type="GO" id="GO:0005576">
    <property type="term" value="C:extracellular region"/>
    <property type="evidence" value="ECO:0007669"/>
    <property type="project" value="InterPro"/>
</dbReference>
<sequence length="178" mass="19390">MRLSSVLPTLAAAGMGMAAPTELEQGQDANFKREMLAAHNFFRGQHSADPLSWNPDLAKKAQDWADTCNWAHDSAGENLASGTGLASWGSFVNLWGSERTEYDWASPGFSMNTGHFTQVVWKKTRSVGCGWNKCRGGQAKANGHYIVCKYDPAGNYIGQFADNVGEQTGGKPTDVWQQ</sequence>
<proteinExistence type="predicted"/>
<dbReference type="Proteomes" id="UP000002499">
    <property type="component" value="Unassembled WGS sequence"/>
</dbReference>
<dbReference type="PROSITE" id="PS01009">
    <property type="entry name" value="CRISP_1"/>
    <property type="match status" value="1"/>
</dbReference>
<dbReference type="InterPro" id="IPR018244">
    <property type="entry name" value="Allrgn_V5/Tpx1_CS"/>
</dbReference>
<dbReference type="SMART" id="SM00198">
    <property type="entry name" value="SCP"/>
    <property type="match status" value="1"/>
</dbReference>
<evidence type="ECO:0000313" key="2">
    <source>
        <dbReference type="EMBL" id="EFY93192.1"/>
    </source>
</evidence>
<dbReference type="InterPro" id="IPR001283">
    <property type="entry name" value="CRISP-related"/>
</dbReference>
<reference evidence="2 3" key="1">
    <citation type="journal article" date="2011" name="PLoS Genet.">
        <title>Genome sequencing and comparative transcriptomics of the model entomopathogenic fungi Metarhizium anisopliae and M. acridum.</title>
        <authorList>
            <person name="Gao Q."/>
            <person name="Jin K."/>
            <person name="Ying S.H."/>
            <person name="Zhang Y."/>
            <person name="Xiao G."/>
            <person name="Shang Y."/>
            <person name="Duan Z."/>
            <person name="Hu X."/>
            <person name="Xie X.Q."/>
            <person name="Zhou G."/>
            <person name="Peng G."/>
            <person name="Luo Z."/>
            <person name="Huang W."/>
            <person name="Wang B."/>
            <person name="Fang W."/>
            <person name="Wang S."/>
            <person name="Zhong Y."/>
            <person name="Ma L.J."/>
            <person name="St Leger R.J."/>
            <person name="Zhao G.P."/>
            <person name="Pei Y."/>
            <person name="Feng M.G."/>
            <person name="Xia Y."/>
            <person name="Wang C."/>
        </authorList>
    </citation>
    <scope>NUCLEOTIDE SEQUENCE [LARGE SCALE GENOMIC DNA]</scope>
    <source>
        <strain evidence="2 3">CQMa 102</strain>
    </source>
</reference>
<dbReference type="AlphaFoldDB" id="E9DT93"/>
<dbReference type="InterPro" id="IPR035940">
    <property type="entry name" value="CAP_sf"/>
</dbReference>
<dbReference type="Gene3D" id="3.40.33.10">
    <property type="entry name" value="CAP"/>
    <property type="match status" value="1"/>
</dbReference>
<dbReference type="InterPro" id="IPR014044">
    <property type="entry name" value="CAP_dom"/>
</dbReference>
<accession>E9DT93</accession>
<organism evidence="3">
    <name type="scientific">Metarhizium acridum (strain CQMa 102)</name>
    <dbReference type="NCBI Taxonomy" id="655827"/>
    <lineage>
        <taxon>Eukaryota</taxon>
        <taxon>Fungi</taxon>
        <taxon>Dikarya</taxon>
        <taxon>Ascomycota</taxon>
        <taxon>Pezizomycotina</taxon>
        <taxon>Sordariomycetes</taxon>
        <taxon>Hypocreomycetidae</taxon>
        <taxon>Hypocreales</taxon>
        <taxon>Clavicipitaceae</taxon>
        <taxon>Metarhizium</taxon>
    </lineage>
</organism>
<dbReference type="Pfam" id="PF00188">
    <property type="entry name" value="CAP"/>
    <property type="match status" value="1"/>
</dbReference>
<dbReference type="EMBL" id="GL698472">
    <property type="protein sequence ID" value="EFY93192.1"/>
    <property type="molecule type" value="Genomic_DNA"/>
</dbReference>
<protein>
    <submittedName>
        <fullName evidence="2">Extracellular SCP domain-containing protein Pry1</fullName>
    </submittedName>
</protein>
<dbReference type="KEGG" id="maw:19245286"/>